<gene>
    <name evidence="2" type="ORF">K470DRAFT_80786</name>
</gene>
<proteinExistence type="predicted"/>
<dbReference type="EMBL" id="MU005959">
    <property type="protein sequence ID" value="KAF2863691.1"/>
    <property type="molecule type" value="Genomic_DNA"/>
</dbReference>
<organism evidence="2 3">
    <name type="scientific">Piedraia hortae CBS 480.64</name>
    <dbReference type="NCBI Taxonomy" id="1314780"/>
    <lineage>
        <taxon>Eukaryota</taxon>
        <taxon>Fungi</taxon>
        <taxon>Dikarya</taxon>
        <taxon>Ascomycota</taxon>
        <taxon>Pezizomycotina</taxon>
        <taxon>Dothideomycetes</taxon>
        <taxon>Dothideomycetidae</taxon>
        <taxon>Capnodiales</taxon>
        <taxon>Piedraiaceae</taxon>
        <taxon>Piedraia</taxon>
    </lineage>
</organism>
<dbReference type="AlphaFoldDB" id="A0A6A7C857"/>
<keyword evidence="3" id="KW-1185">Reference proteome</keyword>
<feature type="region of interest" description="Disordered" evidence="1">
    <location>
        <begin position="120"/>
        <end position="145"/>
    </location>
</feature>
<evidence type="ECO:0000313" key="3">
    <source>
        <dbReference type="Proteomes" id="UP000799421"/>
    </source>
</evidence>
<dbReference type="Proteomes" id="UP000799421">
    <property type="component" value="Unassembled WGS sequence"/>
</dbReference>
<accession>A0A6A7C857</accession>
<protein>
    <submittedName>
        <fullName evidence="2">Uncharacterized protein</fullName>
    </submittedName>
</protein>
<evidence type="ECO:0000313" key="2">
    <source>
        <dbReference type="EMBL" id="KAF2863691.1"/>
    </source>
</evidence>
<evidence type="ECO:0000256" key="1">
    <source>
        <dbReference type="SAM" id="MobiDB-lite"/>
    </source>
</evidence>
<sequence length="200" mass="21974">MCMKIHRSKARRQKKATRSPQNGCTCAIIYCQPILALGAGTLPWSGKSLGRDPTATILTWVRIEYSHLYEDHAHWTGRGSARALLPFRVQITRGVGAGRLQSLVSTDLFLKRPKVDAPLTPSYPDTPDRPQLPANHPTAIKNGRPWSGRFANATCTGGTADGPRPSVYQFRHILKGFDRPSCWIKQTGGCRSAASTLVQP</sequence>
<reference evidence="2" key="1">
    <citation type="journal article" date="2020" name="Stud. Mycol.">
        <title>101 Dothideomycetes genomes: a test case for predicting lifestyles and emergence of pathogens.</title>
        <authorList>
            <person name="Haridas S."/>
            <person name="Albert R."/>
            <person name="Binder M."/>
            <person name="Bloem J."/>
            <person name="Labutti K."/>
            <person name="Salamov A."/>
            <person name="Andreopoulos B."/>
            <person name="Baker S."/>
            <person name="Barry K."/>
            <person name="Bills G."/>
            <person name="Bluhm B."/>
            <person name="Cannon C."/>
            <person name="Castanera R."/>
            <person name="Culley D."/>
            <person name="Daum C."/>
            <person name="Ezra D."/>
            <person name="Gonzalez J."/>
            <person name="Henrissat B."/>
            <person name="Kuo A."/>
            <person name="Liang C."/>
            <person name="Lipzen A."/>
            <person name="Lutzoni F."/>
            <person name="Magnuson J."/>
            <person name="Mondo S."/>
            <person name="Nolan M."/>
            <person name="Ohm R."/>
            <person name="Pangilinan J."/>
            <person name="Park H.-J."/>
            <person name="Ramirez L."/>
            <person name="Alfaro M."/>
            <person name="Sun H."/>
            <person name="Tritt A."/>
            <person name="Yoshinaga Y."/>
            <person name="Zwiers L.-H."/>
            <person name="Turgeon B."/>
            <person name="Goodwin S."/>
            <person name="Spatafora J."/>
            <person name="Crous P."/>
            <person name="Grigoriev I."/>
        </authorList>
    </citation>
    <scope>NUCLEOTIDE SEQUENCE</scope>
    <source>
        <strain evidence="2">CBS 480.64</strain>
    </source>
</reference>
<name>A0A6A7C857_9PEZI</name>